<protein>
    <submittedName>
        <fullName evidence="1">Nucleoside triphosphate pyrophosphohydrolase</fullName>
    </submittedName>
</protein>
<dbReference type="OrthoDB" id="10506at10239"/>
<dbReference type="CDD" id="cd11540">
    <property type="entry name" value="NTP-PPase_u3"/>
    <property type="match status" value="1"/>
</dbReference>
<keyword evidence="2" id="KW-1185">Reference proteome</keyword>
<dbReference type="SUPFAM" id="SSF101386">
    <property type="entry name" value="all-alpha NTP pyrophosphatases"/>
    <property type="match status" value="1"/>
</dbReference>
<dbReference type="KEGG" id="vg:40079885"/>
<name>G1C4X1_9CAUD</name>
<evidence type="ECO:0000313" key="1">
    <source>
        <dbReference type="EMBL" id="AEM24762.1"/>
    </source>
</evidence>
<dbReference type="InterPro" id="IPR021130">
    <property type="entry name" value="PRib-ATP_PPHydrolase-like"/>
</dbReference>
<accession>G1C4X1</accession>
<dbReference type="Proteomes" id="UP000000699">
    <property type="component" value="Segment"/>
</dbReference>
<dbReference type="RefSeq" id="YP_009603996.1">
    <property type="nucleotide sequence ID" value="NC_041960.1"/>
</dbReference>
<dbReference type="Pfam" id="PF01503">
    <property type="entry name" value="PRA-PH"/>
    <property type="match status" value="1"/>
</dbReference>
<organism evidence="1 2">
    <name type="scientific">Enterococcus phage SAP6</name>
    <dbReference type="NCBI Taxonomy" id="1073766"/>
    <lineage>
        <taxon>Viruses</taxon>
        <taxon>Duplodnaviria</taxon>
        <taxon>Heunggongvirae</taxon>
        <taxon>Uroviricota</taxon>
        <taxon>Caudoviricetes</taxon>
        <taxon>Saphexavirus</taxon>
        <taxon>Saphexavirus SAP6</taxon>
    </lineage>
</organism>
<reference evidence="1 2" key="1">
    <citation type="journal article" date="2012" name="J. Virol.">
        <title>Complete Genome Sequence of Enterococcal Bacteriophage SAP6.</title>
        <authorList>
            <person name="Lee Y.D."/>
            <person name="Park J.H."/>
        </authorList>
    </citation>
    <scope>NUCLEOTIDE SEQUENCE [LARGE SCALE GENOMIC DNA]</scope>
</reference>
<dbReference type="GO" id="GO:0016787">
    <property type="term" value="F:hydrolase activity"/>
    <property type="evidence" value="ECO:0007669"/>
    <property type="project" value="UniProtKB-KW"/>
</dbReference>
<proteinExistence type="predicted"/>
<evidence type="ECO:0000313" key="2">
    <source>
        <dbReference type="Proteomes" id="UP000000699"/>
    </source>
</evidence>
<dbReference type="Gene3D" id="1.10.287.1080">
    <property type="entry name" value="MazG-like"/>
    <property type="match status" value="1"/>
</dbReference>
<dbReference type="EMBL" id="JF731128">
    <property type="protein sequence ID" value="AEM24762.1"/>
    <property type="molecule type" value="Genomic_DNA"/>
</dbReference>
<sequence length="107" mass="11964">MWREFNMNFEELITQVEEWSRNKGLDKAAPEKQFLKVIEEVGEVAAAMARNDREELVDGLGDTFVTLIILCQQLGVIPSTALGVAYEVISGRTGRMVDGVFVKSEDL</sequence>
<dbReference type="GeneID" id="40079885"/>
<keyword evidence="1" id="KW-0378">Hydrolase</keyword>